<dbReference type="AlphaFoldDB" id="A0A7M2Y9P0"/>
<name>A0A7M2Y9P0_9FLAO</name>
<dbReference type="GO" id="GO:0015074">
    <property type="term" value="P:DNA integration"/>
    <property type="evidence" value="ECO:0007669"/>
    <property type="project" value="UniProtKB-KW"/>
</dbReference>
<feature type="active site" description="O-(5'-phospho-DNA)-serine intermediate" evidence="6 7">
    <location>
        <position position="9"/>
    </location>
</feature>
<dbReference type="FunFam" id="3.40.50.1390:FF:000001">
    <property type="entry name" value="DNA recombinase"/>
    <property type="match status" value="1"/>
</dbReference>
<evidence type="ECO:0000313" key="9">
    <source>
        <dbReference type="EMBL" id="QOW10063.1"/>
    </source>
</evidence>
<dbReference type="InterPro" id="IPR009057">
    <property type="entry name" value="Homeodomain-like_sf"/>
</dbReference>
<evidence type="ECO:0000256" key="2">
    <source>
        <dbReference type="ARBA" id="ARBA00022908"/>
    </source>
</evidence>
<comment type="similarity">
    <text evidence="1">Belongs to the site-specific recombinase resolvase family.</text>
</comment>
<dbReference type="GO" id="GO:0000150">
    <property type="term" value="F:DNA strand exchange activity"/>
    <property type="evidence" value="ECO:0007669"/>
    <property type="project" value="UniProtKB-KW"/>
</dbReference>
<dbReference type="InterPro" id="IPR036162">
    <property type="entry name" value="Resolvase-like_N_sf"/>
</dbReference>
<dbReference type="SUPFAM" id="SSF46689">
    <property type="entry name" value="Homeodomain-like"/>
    <property type="match status" value="1"/>
</dbReference>
<keyword evidence="10" id="KW-1185">Reference proteome</keyword>
<evidence type="ECO:0000313" key="10">
    <source>
        <dbReference type="Proteomes" id="UP000594195"/>
    </source>
</evidence>
<dbReference type="Gene3D" id="3.40.50.1390">
    <property type="entry name" value="Resolvase, N-terminal catalytic domain"/>
    <property type="match status" value="1"/>
</dbReference>
<dbReference type="Pfam" id="PF00239">
    <property type="entry name" value="Resolvase"/>
    <property type="match status" value="1"/>
</dbReference>
<dbReference type="EMBL" id="CP040442">
    <property type="protein sequence ID" value="QOW10063.1"/>
    <property type="molecule type" value="Genomic_DNA"/>
</dbReference>
<evidence type="ECO:0000256" key="1">
    <source>
        <dbReference type="ARBA" id="ARBA00009913"/>
    </source>
</evidence>
<keyword evidence="3" id="KW-0230">DNA invertase</keyword>
<dbReference type="CDD" id="cd03768">
    <property type="entry name" value="SR_ResInv"/>
    <property type="match status" value="1"/>
</dbReference>
<dbReference type="Pfam" id="PF02796">
    <property type="entry name" value="HTH_7"/>
    <property type="match status" value="1"/>
</dbReference>
<dbReference type="InterPro" id="IPR006120">
    <property type="entry name" value="Resolvase_HTH_dom"/>
</dbReference>
<evidence type="ECO:0000256" key="4">
    <source>
        <dbReference type="ARBA" id="ARBA00023125"/>
    </source>
</evidence>
<organism evidence="9 10">
    <name type="scientific">Kaistella flava</name>
    <name type="common">ex Peng et al. 2021</name>
    <dbReference type="NCBI Taxonomy" id="2038776"/>
    <lineage>
        <taxon>Bacteria</taxon>
        <taxon>Pseudomonadati</taxon>
        <taxon>Bacteroidota</taxon>
        <taxon>Flavobacteriia</taxon>
        <taxon>Flavobacteriales</taxon>
        <taxon>Weeksellaceae</taxon>
        <taxon>Chryseobacterium group</taxon>
        <taxon>Kaistella</taxon>
    </lineage>
</organism>
<dbReference type="InterPro" id="IPR006119">
    <property type="entry name" value="Resolv_N"/>
</dbReference>
<keyword evidence="4" id="KW-0238">DNA-binding</keyword>
<proteinExistence type="inferred from homology"/>
<evidence type="ECO:0000259" key="8">
    <source>
        <dbReference type="PROSITE" id="PS51736"/>
    </source>
</evidence>
<dbReference type="KEGG" id="kfa:Q73A0000_06640"/>
<dbReference type="PROSITE" id="PS00397">
    <property type="entry name" value="RECOMBINASES_1"/>
    <property type="match status" value="1"/>
</dbReference>
<evidence type="ECO:0000256" key="7">
    <source>
        <dbReference type="PROSITE-ProRule" id="PRU10137"/>
    </source>
</evidence>
<evidence type="ECO:0000256" key="6">
    <source>
        <dbReference type="PIRSR" id="PIRSR606118-50"/>
    </source>
</evidence>
<reference evidence="9 10" key="1">
    <citation type="submission" date="2019-05" db="EMBL/GenBank/DDBJ databases">
        <title>Chryseobacterium sp. isolated from King George Island, maritime Antarctica.</title>
        <authorList>
            <person name="Peng X."/>
        </authorList>
    </citation>
    <scope>NUCLEOTIDE SEQUENCE [LARGE SCALE GENOMIC DNA]</scope>
    <source>
        <strain evidence="9 10">7-3A</strain>
    </source>
</reference>
<dbReference type="PROSITE" id="PS00398">
    <property type="entry name" value="RECOMBINASES_2"/>
    <property type="match status" value="1"/>
</dbReference>
<dbReference type="Gene3D" id="1.10.10.60">
    <property type="entry name" value="Homeodomain-like"/>
    <property type="match status" value="1"/>
</dbReference>
<dbReference type="InterPro" id="IPR050639">
    <property type="entry name" value="SSR_resolvase"/>
</dbReference>
<dbReference type="PROSITE" id="PS51736">
    <property type="entry name" value="RECOMBINASES_3"/>
    <property type="match status" value="1"/>
</dbReference>
<gene>
    <name evidence="9" type="ORF">Q73A0000_06640</name>
</gene>
<dbReference type="RefSeq" id="WP_193813296.1">
    <property type="nucleotide sequence ID" value="NZ_CP040442.1"/>
</dbReference>
<evidence type="ECO:0000256" key="5">
    <source>
        <dbReference type="ARBA" id="ARBA00023172"/>
    </source>
</evidence>
<dbReference type="PANTHER" id="PTHR30461:SF2">
    <property type="entry name" value="SERINE RECOMBINASE PINE-RELATED"/>
    <property type="match status" value="1"/>
</dbReference>
<dbReference type="SUPFAM" id="SSF53041">
    <property type="entry name" value="Resolvase-like"/>
    <property type="match status" value="1"/>
</dbReference>
<feature type="domain" description="Resolvase/invertase-type recombinase catalytic" evidence="8">
    <location>
        <begin position="1"/>
        <end position="134"/>
    </location>
</feature>
<sequence>MLIGYARVSTQLQDNATQIDALKKSGCETIFEEKMSGGRWERPKLQDLLKHIRRGDTVVVWKLDRLSRSLKDLLFIMDQIEAKGAGFKSLTESIDTTTSAGKMMMQMVGVFAEFERNMLKERTMKGLEYAREQGRVGGRKPKFKPIQTDEIIKLYKKGKAAAELAELFSVHKATVYRLLNRK</sequence>
<protein>
    <submittedName>
        <fullName evidence="9">Recombinase family protein</fullName>
    </submittedName>
</protein>
<dbReference type="InterPro" id="IPR006118">
    <property type="entry name" value="Recombinase_CS"/>
</dbReference>
<dbReference type="CDD" id="cd00569">
    <property type="entry name" value="HTH_Hin_like"/>
    <property type="match status" value="1"/>
</dbReference>
<evidence type="ECO:0000256" key="3">
    <source>
        <dbReference type="ARBA" id="ARBA00023100"/>
    </source>
</evidence>
<keyword evidence="5" id="KW-0233">DNA recombination</keyword>
<dbReference type="PANTHER" id="PTHR30461">
    <property type="entry name" value="DNA-INVERTASE FROM LAMBDOID PROPHAGE"/>
    <property type="match status" value="1"/>
</dbReference>
<dbReference type="SMART" id="SM00857">
    <property type="entry name" value="Resolvase"/>
    <property type="match status" value="1"/>
</dbReference>
<keyword evidence="2" id="KW-0229">DNA integration</keyword>
<dbReference type="Proteomes" id="UP000594195">
    <property type="component" value="Chromosome"/>
</dbReference>
<accession>A0A7M2Y9P0</accession>
<dbReference type="GO" id="GO:0003677">
    <property type="term" value="F:DNA binding"/>
    <property type="evidence" value="ECO:0007669"/>
    <property type="project" value="UniProtKB-KW"/>
</dbReference>